<keyword evidence="4" id="KW-0804">Transcription</keyword>
<dbReference type="InterPro" id="IPR036390">
    <property type="entry name" value="WH_DNA-bd_sf"/>
</dbReference>
<evidence type="ECO:0000313" key="6">
    <source>
        <dbReference type="EMBL" id="MFI8748473.1"/>
    </source>
</evidence>
<proteinExistence type="inferred from homology"/>
<feature type="domain" description="HTH lysR-type" evidence="5">
    <location>
        <begin position="9"/>
        <end position="63"/>
    </location>
</feature>
<evidence type="ECO:0000313" key="7">
    <source>
        <dbReference type="Proteomes" id="UP001614338"/>
    </source>
</evidence>
<organism evidence="6 7">
    <name type="scientific">Vreelandella lionensis</name>
    <dbReference type="NCBI Taxonomy" id="1144478"/>
    <lineage>
        <taxon>Bacteria</taxon>
        <taxon>Pseudomonadati</taxon>
        <taxon>Pseudomonadota</taxon>
        <taxon>Gammaproteobacteria</taxon>
        <taxon>Oceanospirillales</taxon>
        <taxon>Halomonadaceae</taxon>
        <taxon>Vreelandella</taxon>
    </lineage>
</organism>
<dbReference type="SUPFAM" id="SSF53850">
    <property type="entry name" value="Periplasmic binding protein-like II"/>
    <property type="match status" value="1"/>
</dbReference>
<keyword evidence="2" id="KW-0805">Transcription regulation</keyword>
<dbReference type="InterPro" id="IPR005119">
    <property type="entry name" value="LysR_subst-bd"/>
</dbReference>
<comment type="caution">
    <text evidence="6">The sequence shown here is derived from an EMBL/GenBank/DDBJ whole genome shotgun (WGS) entry which is preliminary data.</text>
</comment>
<dbReference type="PANTHER" id="PTHR30427">
    <property type="entry name" value="TRANSCRIPTIONAL ACTIVATOR PROTEIN LYSR"/>
    <property type="match status" value="1"/>
</dbReference>
<evidence type="ECO:0000256" key="1">
    <source>
        <dbReference type="ARBA" id="ARBA00009437"/>
    </source>
</evidence>
<dbReference type="PANTHER" id="PTHR30427:SF1">
    <property type="entry name" value="TRANSCRIPTIONAL ACTIVATOR PROTEIN LYSR"/>
    <property type="match status" value="1"/>
</dbReference>
<evidence type="ECO:0000256" key="3">
    <source>
        <dbReference type="ARBA" id="ARBA00023125"/>
    </source>
</evidence>
<sequence length="309" mass="34976">MPSLHLRDRQILAFKHVMEIGTVSGAARRMLIAQPGVTRLLKQLEHDVGFTLFERVRGRLVPTPEARLFHREVQKVWSGMEHLRSTARRISEREVGGLRISAMPLLGMTFLPDVLADFAPGHPDARIELATFRSDQVVEDVLTQRCDLGFAIVSAIDDRMDSDVFHLDSLCALPSGHPLAERDTVEVDDLANETLICFEPQDPLRLDLERLMEARQLRPRRRLEVSLALQAVRLVGRGVGIAVLDPISARAFSDMNLVLRPFSPLLGEDFALLTPRDQPVSQLAQEFIGVFRQRFLQATRLPWERQKDD</sequence>
<dbReference type="PROSITE" id="PS50931">
    <property type="entry name" value="HTH_LYSR"/>
    <property type="match status" value="1"/>
</dbReference>
<dbReference type="PRINTS" id="PR00039">
    <property type="entry name" value="HTHLYSR"/>
</dbReference>
<evidence type="ECO:0000256" key="2">
    <source>
        <dbReference type="ARBA" id="ARBA00023015"/>
    </source>
</evidence>
<evidence type="ECO:0000256" key="4">
    <source>
        <dbReference type="ARBA" id="ARBA00023163"/>
    </source>
</evidence>
<dbReference type="Gene3D" id="3.40.190.290">
    <property type="match status" value="1"/>
</dbReference>
<evidence type="ECO:0000259" key="5">
    <source>
        <dbReference type="PROSITE" id="PS50931"/>
    </source>
</evidence>
<gene>
    <name evidence="6" type="ORF">ACIGG6_00490</name>
</gene>
<accession>A0ABW8BMM7</accession>
<name>A0ABW8BMM7_9GAMM</name>
<dbReference type="SUPFAM" id="SSF46785">
    <property type="entry name" value="Winged helix' DNA-binding domain"/>
    <property type="match status" value="1"/>
</dbReference>
<dbReference type="Pfam" id="PF00126">
    <property type="entry name" value="HTH_1"/>
    <property type="match status" value="1"/>
</dbReference>
<keyword evidence="7" id="KW-1185">Reference proteome</keyword>
<comment type="similarity">
    <text evidence="1">Belongs to the LysR transcriptional regulatory family.</text>
</comment>
<dbReference type="Gene3D" id="1.10.10.10">
    <property type="entry name" value="Winged helix-like DNA-binding domain superfamily/Winged helix DNA-binding domain"/>
    <property type="match status" value="1"/>
</dbReference>
<protein>
    <submittedName>
        <fullName evidence="6">LysR family transcriptional regulator</fullName>
    </submittedName>
</protein>
<dbReference type="InterPro" id="IPR036388">
    <property type="entry name" value="WH-like_DNA-bd_sf"/>
</dbReference>
<dbReference type="Proteomes" id="UP001614338">
    <property type="component" value="Unassembled WGS sequence"/>
</dbReference>
<keyword evidence="3" id="KW-0238">DNA-binding</keyword>
<dbReference type="EMBL" id="JBITWC010000001">
    <property type="protein sequence ID" value="MFI8748473.1"/>
    <property type="molecule type" value="Genomic_DNA"/>
</dbReference>
<reference evidence="6 7" key="1">
    <citation type="submission" date="2024-10" db="EMBL/GenBank/DDBJ databases">
        <title>The Natural Products Discovery Center: Release of the First 8490 Sequenced Strains for Exploring Actinobacteria Biosynthetic Diversity.</title>
        <authorList>
            <person name="Kalkreuter E."/>
            <person name="Kautsar S.A."/>
            <person name="Yang D."/>
            <person name="Bader C.D."/>
            <person name="Teijaro C.N."/>
            <person name="Fluegel L."/>
            <person name="Davis C.M."/>
            <person name="Simpson J.R."/>
            <person name="Lauterbach L."/>
            <person name="Steele A.D."/>
            <person name="Gui C."/>
            <person name="Meng S."/>
            <person name="Li G."/>
            <person name="Viehrig K."/>
            <person name="Ye F."/>
            <person name="Su P."/>
            <person name="Kiefer A.F."/>
            <person name="Nichols A."/>
            <person name="Cepeda A.J."/>
            <person name="Yan W."/>
            <person name="Fan B."/>
            <person name="Jiang Y."/>
            <person name="Adhikari A."/>
            <person name="Zheng C.-J."/>
            <person name="Schuster L."/>
            <person name="Cowan T.M."/>
            <person name="Smanski M.J."/>
            <person name="Chevrette M.G."/>
            <person name="De Carvalho L.P.S."/>
            <person name="Shen B."/>
        </authorList>
    </citation>
    <scope>NUCLEOTIDE SEQUENCE [LARGE SCALE GENOMIC DNA]</scope>
    <source>
        <strain evidence="6 7">NPDC077409</strain>
    </source>
</reference>
<dbReference type="Pfam" id="PF03466">
    <property type="entry name" value="LysR_substrate"/>
    <property type="match status" value="1"/>
</dbReference>
<dbReference type="RefSeq" id="WP_399841165.1">
    <property type="nucleotide sequence ID" value="NZ_JBITWC010000001.1"/>
</dbReference>
<dbReference type="InterPro" id="IPR000847">
    <property type="entry name" value="LysR_HTH_N"/>
</dbReference>